<comment type="caution">
    <text evidence="4">The sequence shown here is derived from an EMBL/GenBank/DDBJ whole genome shotgun (WGS) entry which is preliminary data.</text>
</comment>
<organism evidence="4 6">
    <name type="scientific">Cannabis sativa</name>
    <name type="common">Hemp</name>
    <name type="synonym">Marijuana</name>
    <dbReference type="NCBI Taxonomy" id="3483"/>
    <lineage>
        <taxon>Eukaryota</taxon>
        <taxon>Viridiplantae</taxon>
        <taxon>Streptophyta</taxon>
        <taxon>Embryophyta</taxon>
        <taxon>Tracheophyta</taxon>
        <taxon>Spermatophyta</taxon>
        <taxon>Magnoliopsida</taxon>
        <taxon>eudicotyledons</taxon>
        <taxon>Gunneridae</taxon>
        <taxon>Pentapetalae</taxon>
        <taxon>rosids</taxon>
        <taxon>fabids</taxon>
        <taxon>Rosales</taxon>
        <taxon>Cannabaceae</taxon>
        <taxon>Cannabis</taxon>
    </lineage>
</organism>
<dbReference type="PRINTS" id="PR00412">
    <property type="entry name" value="EPOXHYDRLASE"/>
</dbReference>
<name>A0A7J6EZN5_CANSA</name>
<dbReference type="InterPro" id="IPR000073">
    <property type="entry name" value="AB_hydrolase_1"/>
</dbReference>
<evidence type="ECO:0000256" key="1">
    <source>
        <dbReference type="ARBA" id="ARBA00022801"/>
    </source>
</evidence>
<evidence type="ECO:0000313" key="4">
    <source>
        <dbReference type="EMBL" id="KAF4363815.1"/>
    </source>
</evidence>
<dbReference type="EMBL" id="JAATIQ010000047">
    <property type="protein sequence ID" value="KAF4394081.1"/>
    <property type="molecule type" value="Genomic_DNA"/>
</dbReference>
<proteinExistence type="inferred from homology"/>
<dbReference type="InterPro" id="IPR000639">
    <property type="entry name" value="Epox_hydrolase-like"/>
</dbReference>
<evidence type="ECO:0000256" key="2">
    <source>
        <dbReference type="ARBA" id="ARBA00038334"/>
    </source>
</evidence>
<reference evidence="6 7" key="1">
    <citation type="journal article" date="2020" name="bioRxiv">
        <title>Sequence and annotation of 42 cannabis genomes reveals extensive copy number variation in cannabinoid synthesis and pathogen resistance genes.</title>
        <authorList>
            <person name="Mckernan K.J."/>
            <person name="Helbert Y."/>
            <person name="Kane L.T."/>
            <person name="Ebling H."/>
            <person name="Zhang L."/>
            <person name="Liu B."/>
            <person name="Eaton Z."/>
            <person name="Mclaughlin S."/>
            <person name="Kingan S."/>
            <person name="Baybayan P."/>
            <person name="Concepcion G."/>
            <person name="Jordan M."/>
            <person name="Riva A."/>
            <person name="Barbazuk W."/>
            <person name="Harkins T."/>
        </authorList>
    </citation>
    <scope>NUCLEOTIDE SEQUENCE [LARGE SCALE GENOMIC DNA]</scope>
    <source>
        <strain evidence="6 7">cv. Jamaican Lion 4</strain>
        <strain evidence="5">Father</strain>
        <strain evidence="4">Mother</strain>
        <tissue evidence="4">Leaf</tissue>
    </source>
</reference>
<evidence type="ECO:0000313" key="5">
    <source>
        <dbReference type="EMBL" id="KAF4394081.1"/>
    </source>
</evidence>
<accession>A0A7J6EZN5</accession>
<dbReference type="Proteomes" id="UP000583929">
    <property type="component" value="Unassembled WGS sequence"/>
</dbReference>
<gene>
    <name evidence="4" type="ORF">F8388_000480</name>
    <name evidence="5" type="ORF">G4B88_026050</name>
</gene>
<dbReference type="SUPFAM" id="SSF53474">
    <property type="entry name" value="alpha/beta-Hydrolases"/>
    <property type="match status" value="1"/>
</dbReference>
<feature type="domain" description="AB hydrolase-1" evidence="3">
    <location>
        <begin position="29"/>
        <end position="118"/>
    </location>
</feature>
<dbReference type="GO" id="GO:0016787">
    <property type="term" value="F:hydrolase activity"/>
    <property type="evidence" value="ECO:0007669"/>
    <property type="project" value="UniProtKB-KW"/>
</dbReference>
<dbReference type="Pfam" id="PF00561">
    <property type="entry name" value="Abhydrolase_1"/>
    <property type="match status" value="1"/>
</dbReference>
<keyword evidence="7" id="KW-1185">Reference proteome</keyword>
<dbReference type="InterPro" id="IPR029058">
    <property type="entry name" value="AB_hydrolase_fold"/>
</dbReference>
<comment type="similarity">
    <text evidence="2">Belongs to the AB hydrolase superfamily. Epoxide hydrolase family.</text>
</comment>
<dbReference type="EMBL" id="JAATIP010000172">
    <property type="protein sequence ID" value="KAF4363815.1"/>
    <property type="molecule type" value="Genomic_DNA"/>
</dbReference>
<dbReference type="Proteomes" id="UP000525078">
    <property type="component" value="Unassembled WGS sequence"/>
</dbReference>
<sequence>MDEIEHKYIDAKGGAKLHIAEIGNGCSKVVIFIHGFPEIWYSWRHQMVALAQFGYHSIALDLSGYGLSSTSKSNSNSNPSFYQFVVLVGKDFGSWVAYLFCLTHPTRVAGVISLGVPFLLPNPQRYKNFSEGFYLSRWKEPGRVEADFVRFDVKTILSKIYILFSRPEIPIASKDKEIMDLVDLTNTPLPPWLTQDDLEIYTTLYQNSGFDSPMQIPYKERHEFKISNPRIEVPGMLIMGGKDYFLKFPGIEEHVKSEKLKDYYVGGLEIKFLEDGTHFMQEQFPNKVNQFLITFLKDHVQI</sequence>
<keyword evidence="1" id="KW-0378">Hydrolase</keyword>
<dbReference type="AlphaFoldDB" id="A0A7J6EZN5"/>
<evidence type="ECO:0000313" key="7">
    <source>
        <dbReference type="Proteomes" id="UP000583929"/>
    </source>
</evidence>
<dbReference type="PANTHER" id="PTHR43329">
    <property type="entry name" value="EPOXIDE HYDROLASE"/>
    <property type="match status" value="1"/>
</dbReference>
<evidence type="ECO:0000259" key="3">
    <source>
        <dbReference type="Pfam" id="PF00561"/>
    </source>
</evidence>
<dbReference type="Gene3D" id="3.40.50.1820">
    <property type="entry name" value="alpha/beta hydrolase"/>
    <property type="match status" value="1"/>
</dbReference>
<evidence type="ECO:0000313" key="6">
    <source>
        <dbReference type="Proteomes" id="UP000525078"/>
    </source>
</evidence>
<protein>
    <recommendedName>
        <fullName evidence="3">AB hydrolase-1 domain-containing protein</fullName>
    </recommendedName>
</protein>